<dbReference type="Pfam" id="PF06984">
    <property type="entry name" value="MRP-L47"/>
    <property type="match status" value="1"/>
</dbReference>
<keyword evidence="5" id="KW-0687">Ribonucleoprotein</keyword>
<dbReference type="InterPro" id="IPR010729">
    <property type="entry name" value="Ribosomal_uL29_mit"/>
</dbReference>
<protein>
    <recommendedName>
        <fullName evidence="6">Large ribosomal subunit protein uL29m</fullName>
    </recommendedName>
    <alternativeName>
        <fullName evidence="7">54S ribosomal protein L4, mitochondrial</fullName>
    </alternativeName>
</protein>
<proteinExistence type="inferred from homology"/>
<evidence type="ECO:0000256" key="2">
    <source>
        <dbReference type="ARBA" id="ARBA00009254"/>
    </source>
</evidence>
<dbReference type="GO" id="GO:0032543">
    <property type="term" value="P:mitochondrial translation"/>
    <property type="evidence" value="ECO:0007669"/>
    <property type="project" value="TreeGrafter"/>
</dbReference>
<dbReference type="GO" id="GO:0003735">
    <property type="term" value="F:structural constituent of ribosome"/>
    <property type="evidence" value="ECO:0007669"/>
    <property type="project" value="InterPro"/>
</dbReference>
<gene>
    <name evidence="8" type="ORF">PBRASI_LOCUS8131</name>
</gene>
<comment type="similarity">
    <text evidence="2">Belongs to the universal ribosomal protein uL29 family.</text>
</comment>
<evidence type="ECO:0000313" key="8">
    <source>
        <dbReference type="EMBL" id="CAG8610348.1"/>
    </source>
</evidence>
<reference evidence="8" key="1">
    <citation type="submission" date="2021-06" db="EMBL/GenBank/DDBJ databases">
        <authorList>
            <person name="Kallberg Y."/>
            <person name="Tangrot J."/>
            <person name="Rosling A."/>
        </authorList>
    </citation>
    <scope>NUCLEOTIDE SEQUENCE</scope>
    <source>
        <strain evidence="8">BR232B</strain>
    </source>
</reference>
<comment type="subcellular location">
    <subcellularLocation>
        <location evidence="1">Mitochondrion</location>
    </subcellularLocation>
</comment>
<sequence length="203" mass="24109">MSLFHRSFLSIARNNQTAFRGRGPASDGLLDFFYNREKSIAVASELQCGRAWRAAELRRKSFEDLHKLWYVLLKERNMLATMREEARRIDMLSRNPEWYTAFQERVYKCQKGMARIKGVLNERRVCYIQAKRRDPEYFEYKRLTSQRASGSVESYIPEPPPIEPIRIPKKLSRKKRKERVWLFGSMGHYNKIVEKVKESAHTT</sequence>
<keyword evidence="4" id="KW-0496">Mitochondrion</keyword>
<evidence type="ECO:0000313" key="9">
    <source>
        <dbReference type="Proteomes" id="UP000789739"/>
    </source>
</evidence>
<name>A0A9N9CQD4_9GLOM</name>
<evidence type="ECO:0000256" key="3">
    <source>
        <dbReference type="ARBA" id="ARBA00022980"/>
    </source>
</evidence>
<accession>A0A9N9CQD4</accession>
<dbReference type="OrthoDB" id="270763at2759"/>
<dbReference type="PANTHER" id="PTHR21183:SF18">
    <property type="entry name" value="LARGE RIBOSOMAL SUBUNIT PROTEIN UL29M"/>
    <property type="match status" value="1"/>
</dbReference>
<evidence type="ECO:0000256" key="1">
    <source>
        <dbReference type="ARBA" id="ARBA00004173"/>
    </source>
</evidence>
<organism evidence="8 9">
    <name type="scientific">Paraglomus brasilianum</name>
    <dbReference type="NCBI Taxonomy" id="144538"/>
    <lineage>
        <taxon>Eukaryota</taxon>
        <taxon>Fungi</taxon>
        <taxon>Fungi incertae sedis</taxon>
        <taxon>Mucoromycota</taxon>
        <taxon>Glomeromycotina</taxon>
        <taxon>Glomeromycetes</taxon>
        <taxon>Paraglomerales</taxon>
        <taxon>Paraglomeraceae</taxon>
        <taxon>Paraglomus</taxon>
    </lineage>
</organism>
<keyword evidence="3" id="KW-0689">Ribosomal protein</keyword>
<evidence type="ECO:0000256" key="4">
    <source>
        <dbReference type="ARBA" id="ARBA00023128"/>
    </source>
</evidence>
<dbReference type="InterPro" id="IPR038340">
    <property type="entry name" value="MRP-L47_sf"/>
</dbReference>
<evidence type="ECO:0000256" key="7">
    <source>
        <dbReference type="ARBA" id="ARBA00035399"/>
    </source>
</evidence>
<dbReference type="Proteomes" id="UP000789739">
    <property type="component" value="Unassembled WGS sequence"/>
</dbReference>
<dbReference type="PANTHER" id="PTHR21183">
    <property type="entry name" value="RIBOSOMAL PROTEIN L47, MITOCHONDRIAL-RELATED"/>
    <property type="match status" value="1"/>
</dbReference>
<dbReference type="AlphaFoldDB" id="A0A9N9CQD4"/>
<evidence type="ECO:0000256" key="6">
    <source>
        <dbReference type="ARBA" id="ARBA00035289"/>
    </source>
</evidence>
<dbReference type="EMBL" id="CAJVPI010001388">
    <property type="protein sequence ID" value="CAG8610348.1"/>
    <property type="molecule type" value="Genomic_DNA"/>
</dbReference>
<evidence type="ECO:0000256" key="5">
    <source>
        <dbReference type="ARBA" id="ARBA00023274"/>
    </source>
</evidence>
<comment type="caution">
    <text evidence="8">The sequence shown here is derived from an EMBL/GenBank/DDBJ whole genome shotgun (WGS) entry which is preliminary data.</text>
</comment>
<keyword evidence="9" id="KW-1185">Reference proteome</keyword>
<dbReference type="Gene3D" id="6.10.330.20">
    <property type="match status" value="1"/>
</dbReference>
<dbReference type="GO" id="GO:0005762">
    <property type="term" value="C:mitochondrial large ribosomal subunit"/>
    <property type="evidence" value="ECO:0007669"/>
    <property type="project" value="TreeGrafter"/>
</dbReference>